<dbReference type="AlphaFoldDB" id="A0A9P1FGD6"/>
<gene>
    <name evidence="4" type="ORF">C1SCF055_LOCUS1391</name>
</gene>
<name>A0A9P1FGD6_9DINO</name>
<evidence type="ECO:0000256" key="1">
    <source>
        <dbReference type="SAM" id="MobiDB-lite"/>
    </source>
</evidence>
<dbReference type="EMBL" id="CAMXCT020000037">
    <property type="protein sequence ID" value="CAL1126222.1"/>
    <property type="molecule type" value="Genomic_DNA"/>
</dbReference>
<feature type="chain" id="PRO_5043272102" evidence="3">
    <location>
        <begin position="26"/>
        <end position="1056"/>
    </location>
</feature>
<reference evidence="4" key="1">
    <citation type="submission" date="2022-10" db="EMBL/GenBank/DDBJ databases">
        <authorList>
            <person name="Chen Y."/>
            <person name="Dougan E. K."/>
            <person name="Chan C."/>
            <person name="Rhodes N."/>
            <person name="Thang M."/>
        </authorList>
    </citation>
    <scope>NUCLEOTIDE SEQUENCE</scope>
</reference>
<evidence type="ECO:0000313" key="5">
    <source>
        <dbReference type="EMBL" id="CAL1126222.1"/>
    </source>
</evidence>
<keyword evidence="2" id="KW-0812">Transmembrane</keyword>
<dbReference type="PANTHER" id="PTHR45706:SF4">
    <property type="entry name" value="TYROSINE-PROTEIN PHOSPHATASE"/>
    <property type="match status" value="1"/>
</dbReference>
<dbReference type="EMBL" id="CAMXCT030000037">
    <property type="protein sequence ID" value="CAL4760159.1"/>
    <property type="molecule type" value="Genomic_DNA"/>
</dbReference>
<evidence type="ECO:0000256" key="3">
    <source>
        <dbReference type="SAM" id="SignalP"/>
    </source>
</evidence>
<dbReference type="PANTHER" id="PTHR45706">
    <property type="entry name" value="TYROSINE-PROTEIN PHOSPHATASE"/>
    <property type="match status" value="1"/>
</dbReference>
<reference evidence="5" key="2">
    <citation type="submission" date="2024-04" db="EMBL/GenBank/DDBJ databases">
        <authorList>
            <person name="Chen Y."/>
            <person name="Shah S."/>
            <person name="Dougan E. K."/>
            <person name="Thang M."/>
            <person name="Chan C."/>
        </authorList>
    </citation>
    <scope>NUCLEOTIDE SEQUENCE [LARGE SCALE GENOMIC DNA]</scope>
</reference>
<keyword evidence="3" id="KW-0732">Signal</keyword>
<dbReference type="Proteomes" id="UP001152797">
    <property type="component" value="Unassembled WGS sequence"/>
</dbReference>
<comment type="caution">
    <text evidence="4">The sequence shown here is derived from an EMBL/GenBank/DDBJ whole genome shotgun (WGS) entry which is preliminary data.</text>
</comment>
<protein>
    <submittedName>
        <fullName evidence="4">Uncharacterized protein</fullName>
    </submittedName>
</protein>
<keyword evidence="2" id="KW-0472">Membrane</keyword>
<accession>A0A9P1FGD6</accession>
<dbReference type="GO" id="GO:0004725">
    <property type="term" value="F:protein tyrosine phosphatase activity"/>
    <property type="evidence" value="ECO:0007669"/>
    <property type="project" value="TreeGrafter"/>
</dbReference>
<proteinExistence type="predicted"/>
<dbReference type="EMBL" id="CAMXCT010000037">
    <property type="protein sequence ID" value="CAI3972847.1"/>
    <property type="molecule type" value="Genomic_DNA"/>
</dbReference>
<keyword evidence="2" id="KW-1133">Transmembrane helix</keyword>
<feature type="transmembrane region" description="Helical" evidence="2">
    <location>
        <begin position="666"/>
        <end position="690"/>
    </location>
</feature>
<evidence type="ECO:0000313" key="4">
    <source>
        <dbReference type="EMBL" id="CAI3972847.1"/>
    </source>
</evidence>
<evidence type="ECO:0000256" key="2">
    <source>
        <dbReference type="SAM" id="Phobius"/>
    </source>
</evidence>
<feature type="signal peptide" evidence="3">
    <location>
        <begin position="1"/>
        <end position="25"/>
    </location>
</feature>
<sequence>MVGMSGLIAPLILAILHVQWNAAEAAWILSTKGASCDATCTGLGETCFVERMQLIANQEYMDFAVTSGSLAACAAYVSDDNTLGTAQPYQIDDYIDGLTGLPVLCFVNGISSQCAASDAQLVRLCCCYTGSGDVSDQCPLPTTTTTSATVTTSTSSRVTTTSSTYTTLTTTTTTETSVTTSTTATTTTGTASTITATSTVVTATETATTSVVTTSTTDTMTSSTTRTTTASLTSSTSHTISTSRTTSLTASITTTSITTSLTTTVTHTTSTSSSVTASITTSLTTTVTHTTSTSSSISTSRTTSLTVTHTTSTSSSVTASITTSLTTTVTHTTSTSSSVTTSITTSTTTTVTHTTSTSSSVTTSITTSTTTTVTHTTSTSSSVTHTTSTSSSVTHTTSTSSSVTTTSRTSSSSTTTISSSITSTASLTTTSSTLLQSIVLPSNVDTNETEGSLVLATLQGALVALNSDQESVVLETEAGNVSVVKLSSSSVDPSSSLVFQFGDSGDQTSDGTITVSVPVSVVSQFEQGGNVMLAVLQVKQDVTDSLNQGDAKVILGAPVLEISFVQEKNGEVSVANVSDLAEPVIFRLQDSSPGVGDCVFFDLDTNSWSTQGVSVASSSQIAQVTGELSNGTWCAAVHFSLFSFVQTIPFDEIIDTKDYVVSQENYMIAIALMLVVFVLVCGLCCTWSFFRVRAPNSGKTNIKDDRGRSHVVKFTRSEVVARDEMVSPAQTARSGRSGRSDKEKNTKVLVTWEVEPAEVLANLDHMKGHGYVAMDVDVAVGPRVSQKKSLKDLRSKSKEFATVSQELRKVSQEDDRLEERLGTKMDEEEALDGDIVEVSLDQLTQARVCELYQDRAPVNYWSATHEMLMQAFVCGAATWDESNEPHYDVLVGPRKQRREQVSCRLLSPAFKDGETVFYDEGDREKRRWRKALVAQVVHAKAIVQVHDMEPEPVDLEQSLTTSSALQKRNTPKTKDVPFNRVCRRFVTGRTVLVYTGVEEGWQPAIVKQVEDFSDEFSPRDLTTIEVTPAAGGDSVPVQTCFVQNTEDDEDDDAFSC</sequence>
<organism evidence="4">
    <name type="scientific">Cladocopium goreaui</name>
    <dbReference type="NCBI Taxonomy" id="2562237"/>
    <lineage>
        <taxon>Eukaryota</taxon>
        <taxon>Sar</taxon>
        <taxon>Alveolata</taxon>
        <taxon>Dinophyceae</taxon>
        <taxon>Suessiales</taxon>
        <taxon>Symbiodiniaceae</taxon>
        <taxon>Cladocopium</taxon>
    </lineage>
</organism>
<feature type="region of interest" description="Disordered" evidence="1">
    <location>
        <begin position="368"/>
        <end position="416"/>
    </location>
</feature>
<keyword evidence="6" id="KW-1185">Reference proteome</keyword>
<feature type="region of interest" description="Disordered" evidence="1">
    <location>
        <begin position="725"/>
        <end position="744"/>
    </location>
</feature>
<evidence type="ECO:0000313" key="6">
    <source>
        <dbReference type="Proteomes" id="UP001152797"/>
    </source>
</evidence>